<reference evidence="3" key="1">
    <citation type="submission" date="2023-08" db="EMBL/GenBank/DDBJ databases">
        <authorList>
            <person name="Alioto T."/>
            <person name="Alioto T."/>
            <person name="Gomez Garrido J."/>
        </authorList>
    </citation>
    <scope>NUCLEOTIDE SEQUENCE</scope>
</reference>
<dbReference type="InterPro" id="IPR036860">
    <property type="entry name" value="SH2_dom_sf"/>
</dbReference>
<keyword evidence="1" id="KW-0727">SH2 domain</keyword>
<dbReference type="Proteomes" id="UP001162480">
    <property type="component" value="Chromosome 5"/>
</dbReference>
<protein>
    <recommendedName>
        <fullName evidence="2">SH2 domain-containing protein</fullName>
    </recommendedName>
</protein>
<organism evidence="3 4">
    <name type="scientific">Octopus vulgaris</name>
    <name type="common">Common octopus</name>
    <dbReference type="NCBI Taxonomy" id="6645"/>
    <lineage>
        <taxon>Eukaryota</taxon>
        <taxon>Metazoa</taxon>
        <taxon>Spiralia</taxon>
        <taxon>Lophotrochozoa</taxon>
        <taxon>Mollusca</taxon>
        <taxon>Cephalopoda</taxon>
        <taxon>Coleoidea</taxon>
        <taxon>Octopodiformes</taxon>
        <taxon>Octopoda</taxon>
        <taxon>Incirrata</taxon>
        <taxon>Octopodidae</taxon>
        <taxon>Octopus</taxon>
    </lineage>
</organism>
<dbReference type="PROSITE" id="PS50001">
    <property type="entry name" value="SH2"/>
    <property type="match status" value="1"/>
</dbReference>
<name>A0AA36AV51_OCTVU</name>
<keyword evidence="4" id="KW-1185">Reference proteome</keyword>
<evidence type="ECO:0000256" key="1">
    <source>
        <dbReference type="PROSITE-ProRule" id="PRU00191"/>
    </source>
</evidence>
<accession>A0AA36AV51</accession>
<evidence type="ECO:0000313" key="4">
    <source>
        <dbReference type="Proteomes" id="UP001162480"/>
    </source>
</evidence>
<dbReference type="SUPFAM" id="SSF55550">
    <property type="entry name" value="SH2 domain"/>
    <property type="match status" value="1"/>
</dbReference>
<dbReference type="Gene3D" id="3.30.505.10">
    <property type="entry name" value="SH2 domain"/>
    <property type="match status" value="1"/>
</dbReference>
<dbReference type="SMART" id="SM00252">
    <property type="entry name" value="SH2"/>
    <property type="match status" value="1"/>
</dbReference>
<evidence type="ECO:0000259" key="2">
    <source>
        <dbReference type="PROSITE" id="PS50001"/>
    </source>
</evidence>
<dbReference type="EMBL" id="OX597818">
    <property type="protein sequence ID" value="CAI9722866.1"/>
    <property type="molecule type" value="Genomic_DNA"/>
</dbReference>
<feature type="domain" description="SH2" evidence="2">
    <location>
        <begin position="95"/>
        <end position="199"/>
    </location>
</feature>
<proteinExistence type="predicted"/>
<evidence type="ECO:0000313" key="3">
    <source>
        <dbReference type="EMBL" id="CAI9722866.1"/>
    </source>
</evidence>
<dbReference type="Pfam" id="PF00017">
    <property type="entry name" value="SH2"/>
    <property type="match status" value="1"/>
</dbReference>
<sequence length="372" mass="43022">MNAVAPTLKLHLMTVSMMLGRFNVFQRQNPYEKQQAASLINLLDSLIAVLIKTVHDFGLRGYHIMNTKTLQPPNSLSGNRFKNLNLEPSFESLPYFYKNICSSEEATRFMNSLPAKKGQFIIRKSSKGSNYLSITVELSNRHIKHVNIKIVRDSQGGESFCLLYELGNFKSLASLIEYYKVHPIDNIEKVQDVKLLYPIMRKPSDSDIMDGVVENFHGSVGLQTNNNQQVTTPDNNNFFLESRPPAAVPPTLSKQQNVDATQSSFYYTYVQNMNEDRSRLLWQTLRMEERCMCGIRIQDSQLPDNFTVHQIQDSNGWRLYFQDQNKVTSWILPDHVIERMEPFHWNNLTKLYAPKPLPEWLQIKRAILISKK</sequence>
<dbReference type="AlphaFoldDB" id="A0AA36AV51"/>
<dbReference type="InterPro" id="IPR000980">
    <property type="entry name" value="SH2"/>
</dbReference>
<gene>
    <name evidence="3" type="ORF">OCTVUL_1B031616</name>
</gene>